<evidence type="ECO:0000313" key="2">
    <source>
        <dbReference type="Proteomes" id="UP001454036"/>
    </source>
</evidence>
<dbReference type="PANTHER" id="PTHR46890">
    <property type="entry name" value="NON-LTR RETROLELEMENT REVERSE TRANSCRIPTASE-LIKE PROTEIN-RELATED"/>
    <property type="match status" value="1"/>
</dbReference>
<organism evidence="1 2">
    <name type="scientific">Lithospermum erythrorhizon</name>
    <name type="common">Purple gromwell</name>
    <name type="synonym">Lithospermum officinale var. erythrorhizon</name>
    <dbReference type="NCBI Taxonomy" id="34254"/>
    <lineage>
        <taxon>Eukaryota</taxon>
        <taxon>Viridiplantae</taxon>
        <taxon>Streptophyta</taxon>
        <taxon>Embryophyta</taxon>
        <taxon>Tracheophyta</taxon>
        <taxon>Spermatophyta</taxon>
        <taxon>Magnoliopsida</taxon>
        <taxon>eudicotyledons</taxon>
        <taxon>Gunneridae</taxon>
        <taxon>Pentapetalae</taxon>
        <taxon>asterids</taxon>
        <taxon>lamiids</taxon>
        <taxon>Boraginales</taxon>
        <taxon>Boraginaceae</taxon>
        <taxon>Boraginoideae</taxon>
        <taxon>Lithospermeae</taxon>
        <taxon>Lithospermum</taxon>
    </lineage>
</organism>
<sequence>MSGSKSPRPDGIPAKFFQQYWDTVGDTLCNMVLSFLNGHFLKIFNFTFITLIPKVEKPINMAQFRPIALCNTTAKVIAKVLAMRLKKFYPLSSQIHKVLLCLIGPSLITFYKGGVAEKANDFFQVLANINKDRVNALFIVGRRLGYSQSRLG</sequence>
<accession>A0AAV3RVP7</accession>
<protein>
    <recommendedName>
        <fullName evidence="3">Reverse transcriptase</fullName>
    </recommendedName>
</protein>
<dbReference type="PANTHER" id="PTHR46890:SF48">
    <property type="entry name" value="RNA-DIRECTED DNA POLYMERASE"/>
    <property type="match status" value="1"/>
</dbReference>
<keyword evidence="2" id="KW-1185">Reference proteome</keyword>
<gene>
    <name evidence="1" type="ORF">LIER_31755</name>
</gene>
<reference evidence="1 2" key="1">
    <citation type="submission" date="2024-01" db="EMBL/GenBank/DDBJ databases">
        <title>The complete chloroplast genome sequence of Lithospermum erythrorhizon: insights into the phylogenetic relationship among Boraginaceae species and the maternal lineages of purple gromwells.</title>
        <authorList>
            <person name="Okada T."/>
            <person name="Watanabe K."/>
        </authorList>
    </citation>
    <scope>NUCLEOTIDE SEQUENCE [LARGE SCALE GENOMIC DNA]</scope>
</reference>
<dbReference type="EMBL" id="BAABME010011917">
    <property type="protein sequence ID" value="GAA0184467.1"/>
    <property type="molecule type" value="Genomic_DNA"/>
</dbReference>
<evidence type="ECO:0008006" key="3">
    <source>
        <dbReference type="Google" id="ProtNLM"/>
    </source>
</evidence>
<dbReference type="Proteomes" id="UP001454036">
    <property type="component" value="Unassembled WGS sequence"/>
</dbReference>
<proteinExistence type="predicted"/>
<name>A0AAV3RVP7_LITER</name>
<evidence type="ECO:0000313" key="1">
    <source>
        <dbReference type="EMBL" id="GAA0184467.1"/>
    </source>
</evidence>
<comment type="caution">
    <text evidence="1">The sequence shown here is derived from an EMBL/GenBank/DDBJ whole genome shotgun (WGS) entry which is preliminary data.</text>
</comment>
<dbReference type="AlphaFoldDB" id="A0AAV3RVP7"/>
<dbReference type="InterPro" id="IPR052343">
    <property type="entry name" value="Retrotransposon-Effector_Assoc"/>
</dbReference>